<reference evidence="2 3" key="1">
    <citation type="submission" date="2022-10" db="EMBL/GenBank/DDBJ databases">
        <title>Erythrobacter sp. sf7 Genome sequencing.</title>
        <authorList>
            <person name="Park S."/>
        </authorList>
    </citation>
    <scope>NUCLEOTIDE SEQUENCE [LARGE SCALE GENOMIC DNA]</scope>
    <source>
        <strain evidence="3">sf7</strain>
    </source>
</reference>
<evidence type="ECO:0000313" key="2">
    <source>
        <dbReference type="EMBL" id="MDC8755054.1"/>
    </source>
</evidence>
<name>A0ABT5JR95_9SPHN</name>
<keyword evidence="1" id="KW-0812">Transmembrane</keyword>
<accession>A0ABT5JR95</accession>
<dbReference type="EMBL" id="JAQQXQ010000007">
    <property type="protein sequence ID" value="MDC8755054.1"/>
    <property type="molecule type" value="Genomic_DNA"/>
</dbReference>
<protein>
    <submittedName>
        <fullName evidence="2">DUF983 domain-containing protein</fullName>
    </submittedName>
</protein>
<keyword evidence="1" id="KW-0472">Membrane</keyword>
<keyword evidence="3" id="KW-1185">Reference proteome</keyword>
<gene>
    <name evidence="2" type="ORF">OIK40_10430</name>
</gene>
<keyword evidence="1" id="KW-1133">Transmembrane helix</keyword>
<evidence type="ECO:0000256" key="1">
    <source>
        <dbReference type="SAM" id="Phobius"/>
    </source>
</evidence>
<dbReference type="RefSeq" id="WP_273678263.1">
    <property type="nucleotide sequence ID" value="NZ_JAQQXQ010000007.1"/>
</dbReference>
<dbReference type="InterPro" id="IPR009325">
    <property type="entry name" value="DUF983"/>
</dbReference>
<proteinExistence type="predicted"/>
<dbReference type="Pfam" id="PF06170">
    <property type="entry name" value="DUF983"/>
    <property type="match status" value="1"/>
</dbReference>
<organism evidence="2 3">
    <name type="scientific">Erythrobacter fulvus</name>
    <dbReference type="NCBI Taxonomy" id="2987523"/>
    <lineage>
        <taxon>Bacteria</taxon>
        <taxon>Pseudomonadati</taxon>
        <taxon>Pseudomonadota</taxon>
        <taxon>Alphaproteobacteria</taxon>
        <taxon>Sphingomonadales</taxon>
        <taxon>Erythrobacteraceae</taxon>
        <taxon>Erythrobacter/Porphyrobacter group</taxon>
        <taxon>Erythrobacter</taxon>
    </lineage>
</organism>
<evidence type="ECO:0000313" key="3">
    <source>
        <dbReference type="Proteomes" id="UP001216558"/>
    </source>
</evidence>
<feature type="transmembrane region" description="Helical" evidence="1">
    <location>
        <begin position="91"/>
        <end position="109"/>
    </location>
</feature>
<comment type="caution">
    <text evidence="2">The sequence shown here is derived from an EMBL/GenBank/DDBJ whole genome shotgun (WGS) entry which is preliminary data.</text>
</comment>
<dbReference type="Proteomes" id="UP001216558">
    <property type="component" value="Unassembled WGS sequence"/>
</dbReference>
<feature type="transmembrane region" description="Helical" evidence="1">
    <location>
        <begin position="60"/>
        <end position="79"/>
    </location>
</feature>
<sequence length="123" mass="13217">MTPDSGPTESKGQPGIVSAALSGLCPRCGARTLFATPAGLADECASCGLDFLSLERGGRFVGVLTMLLALVLILAALGVDEWLRPPLWASLLFWGPVTVGAVILALRLWKTMWVYHQYEERAE</sequence>